<dbReference type="InterPro" id="IPR008139">
    <property type="entry name" value="SaposinB_dom"/>
</dbReference>
<dbReference type="InterPro" id="IPR011001">
    <property type="entry name" value="Saposin-like"/>
</dbReference>
<dbReference type="SMART" id="SM00741">
    <property type="entry name" value="SapB"/>
    <property type="match status" value="1"/>
</dbReference>
<comment type="caution">
    <text evidence="4">The sequence shown here is derived from an EMBL/GenBank/DDBJ whole genome shotgun (WGS) entry which is preliminary data.</text>
</comment>
<protein>
    <recommendedName>
        <fullName evidence="3">Saposin B-type domain-containing protein</fullName>
    </recommendedName>
</protein>
<feature type="domain" description="Saposin B-type" evidence="3">
    <location>
        <begin position="49"/>
        <end position="124"/>
    </location>
</feature>
<feature type="chain" id="PRO_5042871465" description="Saposin B-type domain-containing protein" evidence="2">
    <location>
        <begin position="21"/>
        <end position="124"/>
    </location>
</feature>
<feature type="non-terminal residue" evidence="4">
    <location>
        <position position="1"/>
    </location>
</feature>
<sequence length="124" mass="13685">IFFRMRSALALILLAALVCSTPINPVVQTGDSSMPINPIVQTGDASIKNGLFCDVCKDIVDDVENHKEDSIEADVNATIEKFCNRLGFLAGECIKVMEKVEELIMADWNQNYSPDQLCQMADIC</sequence>
<dbReference type="SUPFAM" id="SSF47862">
    <property type="entry name" value="Saposin"/>
    <property type="match status" value="1"/>
</dbReference>
<evidence type="ECO:0000256" key="1">
    <source>
        <dbReference type="ARBA" id="ARBA00023157"/>
    </source>
</evidence>
<evidence type="ECO:0000256" key="2">
    <source>
        <dbReference type="SAM" id="SignalP"/>
    </source>
</evidence>
<organism evidence="4 5">
    <name type="scientific">Pristionchus mayeri</name>
    <dbReference type="NCBI Taxonomy" id="1317129"/>
    <lineage>
        <taxon>Eukaryota</taxon>
        <taxon>Metazoa</taxon>
        <taxon>Ecdysozoa</taxon>
        <taxon>Nematoda</taxon>
        <taxon>Chromadorea</taxon>
        <taxon>Rhabditida</taxon>
        <taxon>Rhabditina</taxon>
        <taxon>Diplogasteromorpha</taxon>
        <taxon>Diplogasteroidea</taxon>
        <taxon>Neodiplogasteridae</taxon>
        <taxon>Pristionchus</taxon>
    </lineage>
</organism>
<dbReference type="PROSITE" id="PS50015">
    <property type="entry name" value="SAP_B"/>
    <property type="match status" value="1"/>
</dbReference>
<proteinExistence type="predicted"/>
<keyword evidence="5" id="KW-1185">Reference proteome</keyword>
<dbReference type="EMBL" id="BTRK01000006">
    <property type="protein sequence ID" value="GMR57490.1"/>
    <property type="molecule type" value="Genomic_DNA"/>
</dbReference>
<reference evidence="5" key="1">
    <citation type="submission" date="2022-10" db="EMBL/GenBank/DDBJ databases">
        <title>Genome assembly of Pristionchus species.</title>
        <authorList>
            <person name="Yoshida K."/>
            <person name="Sommer R.J."/>
        </authorList>
    </citation>
    <scope>NUCLEOTIDE SEQUENCE [LARGE SCALE GENOMIC DNA]</scope>
    <source>
        <strain evidence="5">RS5460</strain>
    </source>
</reference>
<dbReference type="AlphaFoldDB" id="A0AAN5D8A8"/>
<evidence type="ECO:0000259" key="3">
    <source>
        <dbReference type="PROSITE" id="PS50015"/>
    </source>
</evidence>
<name>A0AAN5D8A8_9BILA</name>
<evidence type="ECO:0000313" key="5">
    <source>
        <dbReference type="Proteomes" id="UP001328107"/>
    </source>
</evidence>
<dbReference type="Gene3D" id="1.10.225.10">
    <property type="entry name" value="Saposin-like"/>
    <property type="match status" value="1"/>
</dbReference>
<accession>A0AAN5D8A8</accession>
<keyword evidence="2" id="KW-0732">Signal</keyword>
<feature type="signal peptide" evidence="2">
    <location>
        <begin position="1"/>
        <end position="20"/>
    </location>
</feature>
<dbReference type="Proteomes" id="UP001328107">
    <property type="component" value="Unassembled WGS sequence"/>
</dbReference>
<evidence type="ECO:0000313" key="4">
    <source>
        <dbReference type="EMBL" id="GMR57490.1"/>
    </source>
</evidence>
<keyword evidence="1" id="KW-1015">Disulfide bond</keyword>
<gene>
    <name evidence="4" type="ORF">PMAYCL1PPCAC_27685</name>
</gene>